<dbReference type="RefSeq" id="WP_062557660.1">
    <property type="nucleotide sequence ID" value="NZ_CP013341.1"/>
</dbReference>
<protein>
    <recommendedName>
        <fullName evidence="3 4">Phosphatase NudJ</fullName>
        <ecNumber evidence="4">3.6.1.-</ecNumber>
    </recommendedName>
</protein>
<dbReference type="EMBL" id="OCMU01000001">
    <property type="protein sequence ID" value="SOD16613.1"/>
    <property type="molecule type" value="Genomic_DNA"/>
</dbReference>
<dbReference type="InterPro" id="IPR033713">
    <property type="entry name" value="NudJ"/>
</dbReference>
<accession>A0A0S3AFS7</accession>
<reference evidence="9" key="2">
    <citation type="submission" date="2016-10" db="EMBL/GenBank/DDBJ databases">
        <authorList>
            <person name="Varghese N."/>
            <person name="Submissions S."/>
        </authorList>
    </citation>
    <scope>NUCLEOTIDE SEQUENCE [LARGE SCALE GENOMIC DNA]</scope>
    <source>
        <strain evidence="9">Nm10</strain>
    </source>
</reference>
<dbReference type="KEGG" id="nur:ATY38_01060"/>
<dbReference type="InterPro" id="IPR000086">
    <property type="entry name" value="NUDIX_hydrolase_dom"/>
</dbReference>
<dbReference type="EC" id="3.6.1.-" evidence="4"/>
<evidence type="ECO:0000256" key="1">
    <source>
        <dbReference type="ARBA" id="ARBA00007608"/>
    </source>
</evidence>
<evidence type="ECO:0000313" key="11">
    <source>
        <dbReference type="Proteomes" id="UP000244110"/>
    </source>
</evidence>
<reference evidence="7" key="1">
    <citation type="submission" date="2016-10" db="EMBL/GenBank/DDBJ databases">
        <authorList>
            <person name="de Groot N.N."/>
        </authorList>
    </citation>
    <scope>NUCLEOTIDE SEQUENCE [LARGE SCALE GENOMIC DNA]</scope>
    <source>
        <strain evidence="7">Nm10</strain>
    </source>
</reference>
<reference evidence="8 10" key="3">
    <citation type="submission" date="2017-09" db="EMBL/GenBank/DDBJ databases">
        <authorList>
            <person name="Ehlers B."/>
            <person name="Leendertz F.H."/>
        </authorList>
    </citation>
    <scope>NUCLEOTIDE SEQUENCE [LARGE SCALE GENOMIC DNA]</scope>
    <source>
        <strain evidence="8 10">Nm42</strain>
    </source>
</reference>
<dbReference type="CDD" id="cd03675">
    <property type="entry name" value="NUDIX_Hydrolase"/>
    <property type="match status" value="1"/>
</dbReference>
<dbReference type="Gene3D" id="3.90.79.10">
    <property type="entry name" value="Nucleoside Triphosphate Pyrophosphohydrolase"/>
    <property type="match status" value="1"/>
</dbReference>
<dbReference type="GO" id="GO:0017111">
    <property type="term" value="F:ribonucleoside triphosphate phosphatase activity"/>
    <property type="evidence" value="ECO:0007669"/>
    <property type="project" value="InterPro"/>
</dbReference>
<evidence type="ECO:0000256" key="3">
    <source>
        <dbReference type="ARBA" id="ARBA00015552"/>
    </source>
</evidence>
<evidence type="ECO:0000313" key="6">
    <source>
        <dbReference type="EMBL" id="PTQ84855.1"/>
    </source>
</evidence>
<dbReference type="Proteomes" id="UP000182882">
    <property type="component" value="Unassembled WGS sequence"/>
</dbReference>
<dbReference type="PANTHER" id="PTHR43222">
    <property type="entry name" value="NUDIX HYDROLASE 23"/>
    <property type="match status" value="1"/>
</dbReference>
<evidence type="ECO:0000259" key="5">
    <source>
        <dbReference type="PROSITE" id="PS51462"/>
    </source>
</evidence>
<comment type="subunit">
    <text evidence="2 4">Monomer.</text>
</comment>
<sequence length="151" mass="17298">MIWKPNVTVAVVVEQNGKYLLVEEEPEAGSGLFLNQPAGHLDPGESIIQGAIRETLEETAYTFEPEYLLGIYQWYSERADTVYIRFAFGGRVTHHDPEQKLDTGILRASWFDSDEAGQMIHRHRSPLVMQCIHDHLAGKRYPLELLMHYEA</sequence>
<keyword evidence="4" id="KW-0378">Hydrolase</keyword>
<proteinExistence type="inferred from homology"/>
<dbReference type="Proteomes" id="UP000244110">
    <property type="component" value="Unassembled WGS sequence"/>
</dbReference>
<gene>
    <name evidence="4" type="primary">nudJ</name>
    <name evidence="6" type="ORF">C8R28_101659</name>
    <name evidence="7" type="ORF">SAMN05216406_11229</name>
    <name evidence="8" type="ORF">SAMN06297164_0660</name>
</gene>
<dbReference type="EMBL" id="FNLN01000012">
    <property type="protein sequence ID" value="SDT93844.1"/>
    <property type="molecule type" value="Genomic_DNA"/>
</dbReference>
<dbReference type="AlphaFoldDB" id="A0A0S3AFS7"/>
<feature type="domain" description="Nudix hydrolase" evidence="5">
    <location>
        <begin position="2"/>
        <end position="133"/>
    </location>
</feature>
<evidence type="ECO:0000313" key="10">
    <source>
        <dbReference type="Proteomes" id="UP000219335"/>
    </source>
</evidence>
<dbReference type="Pfam" id="PF00293">
    <property type="entry name" value="NUDIX"/>
    <property type="match status" value="1"/>
</dbReference>
<dbReference type="Proteomes" id="UP000219335">
    <property type="component" value="Unassembled WGS sequence"/>
</dbReference>
<evidence type="ECO:0000313" key="8">
    <source>
        <dbReference type="EMBL" id="SOD16613.1"/>
    </source>
</evidence>
<comment type="similarity">
    <text evidence="1 4">Belongs to the Nudix hydrolase family. NudJ subfamily.</text>
</comment>
<dbReference type="GO" id="GO:0017110">
    <property type="term" value="F:nucleoside diphosphate phosphatase activity"/>
    <property type="evidence" value="ECO:0007669"/>
    <property type="project" value="InterPro"/>
</dbReference>
<evidence type="ECO:0000313" key="9">
    <source>
        <dbReference type="Proteomes" id="UP000182882"/>
    </source>
</evidence>
<dbReference type="GO" id="GO:0004787">
    <property type="term" value="F:thiamine diphosphate phosphatase activity"/>
    <property type="evidence" value="ECO:0007669"/>
    <property type="project" value="InterPro"/>
</dbReference>
<comment type="cofactor">
    <cofactor evidence="4">
        <name>Mg(2+)</name>
        <dbReference type="ChEBI" id="CHEBI:18420"/>
    </cofactor>
</comment>
<evidence type="ECO:0000313" key="7">
    <source>
        <dbReference type="EMBL" id="SDT93844.1"/>
    </source>
</evidence>
<dbReference type="EMBL" id="QAOL01000016">
    <property type="protein sequence ID" value="PTQ84855.1"/>
    <property type="molecule type" value="Genomic_DNA"/>
</dbReference>
<keyword evidence="4" id="KW-0460">Magnesium</keyword>
<organism evidence="6 11">
    <name type="scientific">Nitrosomonas ureae</name>
    <dbReference type="NCBI Taxonomy" id="44577"/>
    <lineage>
        <taxon>Bacteria</taxon>
        <taxon>Pseudomonadati</taxon>
        <taxon>Pseudomonadota</taxon>
        <taxon>Betaproteobacteria</taxon>
        <taxon>Nitrosomonadales</taxon>
        <taxon>Nitrosomonadaceae</taxon>
        <taxon>Nitrosomonas</taxon>
    </lineage>
</organism>
<dbReference type="PANTHER" id="PTHR43222:SF11">
    <property type="entry name" value="PHOSPHATASE NUDJ"/>
    <property type="match status" value="1"/>
</dbReference>
<evidence type="ECO:0000256" key="2">
    <source>
        <dbReference type="ARBA" id="ARBA00011245"/>
    </source>
</evidence>
<dbReference type="InterPro" id="IPR015797">
    <property type="entry name" value="NUDIX_hydrolase-like_dom_sf"/>
</dbReference>
<reference evidence="6 11" key="4">
    <citation type="submission" date="2018-04" db="EMBL/GenBank/DDBJ databases">
        <title>Active sludge and wastewater microbial communities from Klosterneuburg, Austria.</title>
        <authorList>
            <person name="Wagner M."/>
        </authorList>
    </citation>
    <scope>NUCLEOTIDE SEQUENCE [LARGE SCALE GENOMIC DNA]</scope>
    <source>
        <strain evidence="6 11">Nm4</strain>
    </source>
</reference>
<name>A0A0S3AFS7_9PROT</name>
<evidence type="ECO:0000256" key="4">
    <source>
        <dbReference type="RuleBase" id="RU364043"/>
    </source>
</evidence>
<dbReference type="SUPFAM" id="SSF55811">
    <property type="entry name" value="Nudix"/>
    <property type="match status" value="1"/>
</dbReference>
<keyword evidence="9" id="KW-1185">Reference proteome</keyword>
<dbReference type="PROSITE" id="PS51462">
    <property type="entry name" value="NUDIX"/>
    <property type="match status" value="1"/>
</dbReference>